<accession>A0A2P1DUZ6</accession>
<dbReference type="GO" id="GO:0016787">
    <property type="term" value="F:hydrolase activity"/>
    <property type="evidence" value="ECO:0007669"/>
    <property type="project" value="UniProtKB-KW"/>
</dbReference>
<keyword evidence="2 3" id="KW-0378">Hydrolase</keyword>
<evidence type="ECO:0000313" key="6">
    <source>
        <dbReference type="Proteomes" id="UP000189627"/>
    </source>
</evidence>
<name>A0A2P1DUZ6_CUPNE</name>
<proteinExistence type="inferred from homology"/>
<dbReference type="EMBL" id="CP017757">
    <property type="protein sequence ID" value="AVK72207.1"/>
    <property type="molecule type" value="Genomic_DNA"/>
</dbReference>
<feature type="domain" description="Nudix hydrolase" evidence="4">
    <location>
        <begin position="1"/>
        <end position="122"/>
    </location>
</feature>
<dbReference type="Gene3D" id="3.90.79.10">
    <property type="entry name" value="Nucleoside Triphosphate Pyrophosphohydrolase"/>
    <property type="match status" value="1"/>
</dbReference>
<evidence type="ECO:0000256" key="2">
    <source>
        <dbReference type="ARBA" id="ARBA00022801"/>
    </source>
</evidence>
<comment type="cofactor">
    <cofactor evidence="1">
        <name>Mg(2+)</name>
        <dbReference type="ChEBI" id="CHEBI:18420"/>
    </cofactor>
</comment>
<dbReference type="PROSITE" id="PS51462">
    <property type="entry name" value="NUDIX"/>
    <property type="match status" value="1"/>
</dbReference>
<evidence type="ECO:0000313" key="5">
    <source>
        <dbReference type="EMBL" id="AVK72207.1"/>
    </source>
</evidence>
<evidence type="ECO:0000256" key="3">
    <source>
        <dbReference type="RuleBase" id="RU003476"/>
    </source>
</evidence>
<dbReference type="PRINTS" id="PR00502">
    <property type="entry name" value="NUDIXFAMILY"/>
</dbReference>
<dbReference type="InterPro" id="IPR000086">
    <property type="entry name" value="NUDIX_hydrolase_dom"/>
</dbReference>
<dbReference type="OrthoDB" id="9804442at2"/>
<reference evidence="6" key="1">
    <citation type="submission" date="2017-02" db="EMBL/GenBank/DDBJ databases">
        <title>Complete genome sequence of Cupriavidus necator strain NH9, a 3-chlorobenzoate degrader.</title>
        <authorList>
            <person name="Moriuchi R."/>
            <person name="Dohra H."/>
            <person name="Ogawa N."/>
        </authorList>
    </citation>
    <scope>NUCLEOTIDE SEQUENCE [LARGE SCALE GENOMIC DNA]</scope>
    <source>
        <strain evidence="6">NH9</strain>
    </source>
</reference>
<dbReference type="PROSITE" id="PS00893">
    <property type="entry name" value="NUDIX_BOX"/>
    <property type="match status" value="1"/>
</dbReference>
<dbReference type="AlphaFoldDB" id="A0A2P1DUZ6"/>
<dbReference type="SUPFAM" id="SSF55811">
    <property type="entry name" value="Nudix"/>
    <property type="match status" value="1"/>
</dbReference>
<dbReference type="KEGG" id="cuh:BJN34_0120"/>
<comment type="similarity">
    <text evidence="3">Belongs to the Nudix hydrolase family.</text>
</comment>
<organism evidence="5 6">
    <name type="scientific">Cupriavidus necator</name>
    <name type="common">Alcaligenes eutrophus</name>
    <name type="synonym">Ralstonia eutropha</name>
    <dbReference type="NCBI Taxonomy" id="106590"/>
    <lineage>
        <taxon>Bacteria</taxon>
        <taxon>Pseudomonadati</taxon>
        <taxon>Pseudomonadota</taxon>
        <taxon>Betaproteobacteria</taxon>
        <taxon>Burkholderiales</taxon>
        <taxon>Burkholderiaceae</taxon>
        <taxon>Cupriavidus</taxon>
    </lineage>
</organism>
<evidence type="ECO:0000256" key="1">
    <source>
        <dbReference type="ARBA" id="ARBA00001946"/>
    </source>
</evidence>
<dbReference type="InterPro" id="IPR020084">
    <property type="entry name" value="NUDIX_hydrolase_CS"/>
</dbReference>
<dbReference type="Pfam" id="PF00293">
    <property type="entry name" value="NUDIX"/>
    <property type="match status" value="1"/>
</dbReference>
<dbReference type="InterPro" id="IPR015797">
    <property type="entry name" value="NUDIX_hydrolase-like_dom_sf"/>
</dbReference>
<dbReference type="Proteomes" id="UP000189627">
    <property type="component" value="Chromosome 1"/>
</dbReference>
<dbReference type="PANTHER" id="PTHR43046:SF14">
    <property type="entry name" value="MUTT_NUDIX FAMILY PROTEIN"/>
    <property type="match status" value="1"/>
</dbReference>
<protein>
    <submittedName>
        <fullName evidence="5">NUDIX hydrolase</fullName>
    </submittedName>
</protein>
<dbReference type="PANTHER" id="PTHR43046">
    <property type="entry name" value="GDP-MANNOSE MANNOSYL HYDROLASE"/>
    <property type="match status" value="1"/>
</dbReference>
<evidence type="ECO:0000259" key="4">
    <source>
        <dbReference type="PROSITE" id="PS51462"/>
    </source>
</evidence>
<dbReference type="RefSeq" id="WP_078197132.1">
    <property type="nucleotide sequence ID" value="NZ_CP017757.2"/>
</dbReference>
<gene>
    <name evidence="5" type="ORF">BJN34_0120</name>
</gene>
<dbReference type="InterPro" id="IPR020476">
    <property type="entry name" value="Nudix_hydrolase"/>
</dbReference>
<sequence>MTTVGVFATILNGSSKVLCVRRNYPPYGWTTPGGRLEDGESPEVAVVREVLEETGYQVVIDRLVGIYSAPFKSDLVISFLCTPVSRELWQPDGEIAAVEFFAVDALPPMRGNSRQRIQDAIEGRVGVWRTFGPEEHA</sequence>